<reference evidence="1" key="1">
    <citation type="submission" date="2022-08" db="UniProtKB">
        <authorList>
            <consortium name="EnsemblMetazoa"/>
        </authorList>
    </citation>
    <scope>IDENTIFICATION</scope>
    <source>
        <strain evidence="1">05x7-T-G4-1.051#20</strain>
    </source>
</reference>
<dbReference type="PANTHER" id="PTHR36981:SF3">
    <property type="entry name" value="UBIQUITIN-LIKE PROTEASE FAMILY PROFILE DOMAIN-CONTAINING PROTEIN"/>
    <property type="match status" value="1"/>
</dbReference>
<accession>A0A8W8NUN5</accession>
<evidence type="ECO:0000313" key="2">
    <source>
        <dbReference type="Proteomes" id="UP000005408"/>
    </source>
</evidence>
<evidence type="ECO:0000313" key="1">
    <source>
        <dbReference type="EnsemblMetazoa" id="G7673.1:cds"/>
    </source>
</evidence>
<sequence>MIRTDMYVGLSPNEGRNRNKNSLFQDLVRQSRKIFLNSEIDKWKAAITSIEQPVQSCCLCDNRGKCKSCVCKRRPCTNCKNTNCQYKFNQTRPVSKHRHHPYALTSSRNMSQNEGVIRNQQLCLAAGPKNNDQELSVSLMNVVDSLSFDKLRLQMKCNIADEPDFLRLFFNSGRLRIVEGMKTLIQMCSGVYLGQFPCITSKPKFRNLCLRHDVLEVANILSWSFRTYQDPTFQLSTFRNQAYRNFVIWQHGRLGAGR</sequence>
<keyword evidence="2" id="KW-1185">Reference proteome</keyword>
<proteinExistence type="predicted"/>
<name>A0A8W8NUN5_MAGGI</name>
<dbReference type="PANTHER" id="PTHR36981">
    <property type="entry name" value="ZGC:195170"/>
    <property type="match status" value="1"/>
</dbReference>
<protein>
    <submittedName>
        <fullName evidence="1">Uncharacterized protein</fullName>
    </submittedName>
</protein>
<dbReference type="Proteomes" id="UP000005408">
    <property type="component" value="Unassembled WGS sequence"/>
</dbReference>
<organism evidence="1 2">
    <name type="scientific">Magallana gigas</name>
    <name type="common">Pacific oyster</name>
    <name type="synonym">Crassostrea gigas</name>
    <dbReference type="NCBI Taxonomy" id="29159"/>
    <lineage>
        <taxon>Eukaryota</taxon>
        <taxon>Metazoa</taxon>
        <taxon>Spiralia</taxon>
        <taxon>Lophotrochozoa</taxon>
        <taxon>Mollusca</taxon>
        <taxon>Bivalvia</taxon>
        <taxon>Autobranchia</taxon>
        <taxon>Pteriomorphia</taxon>
        <taxon>Ostreida</taxon>
        <taxon>Ostreoidea</taxon>
        <taxon>Ostreidae</taxon>
        <taxon>Magallana</taxon>
    </lineage>
</organism>
<dbReference type="AlphaFoldDB" id="A0A8W8NUN5"/>
<dbReference type="EnsemblMetazoa" id="G7673.1">
    <property type="protein sequence ID" value="G7673.1:cds"/>
    <property type="gene ID" value="G7673"/>
</dbReference>